<feature type="domain" description="CBM1" evidence="3">
    <location>
        <begin position="19"/>
        <end position="55"/>
    </location>
</feature>
<dbReference type="GO" id="GO:0030248">
    <property type="term" value="F:cellulose binding"/>
    <property type="evidence" value="ECO:0007669"/>
    <property type="project" value="InterPro"/>
</dbReference>
<feature type="signal peptide" evidence="2">
    <location>
        <begin position="1"/>
        <end position="19"/>
    </location>
</feature>
<dbReference type="InterPro" id="IPR000254">
    <property type="entry name" value="CBD"/>
</dbReference>
<dbReference type="EMBL" id="MU150245">
    <property type="protein sequence ID" value="KAF9465701.1"/>
    <property type="molecule type" value="Genomic_DNA"/>
</dbReference>
<accession>A0A9P5YC23</accession>
<gene>
    <name evidence="4" type="ORF">BDZ94DRAFT_1252926</name>
</gene>
<dbReference type="PROSITE" id="PS00562">
    <property type="entry name" value="CBM1_1"/>
    <property type="match status" value="1"/>
</dbReference>
<comment type="caution">
    <text evidence="4">The sequence shown here is derived from an EMBL/GenBank/DDBJ whole genome shotgun (WGS) entry which is preliminary data.</text>
</comment>
<dbReference type="InterPro" id="IPR035971">
    <property type="entry name" value="CBD_sf"/>
</dbReference>
<proteinExistence type="predicted"/>
<protein>
    <recommendedName>
        <fullName evidence="3">CBM1 domain-containing protein</fullName>
    </recommendedName>
</protein>
<keyword evidence="5" id="KW-1185">Reference proteome</keyword>
<keyword evidence="1 2" id="KW-0732">Signal</keyword>
<dbReference type="GO" id="GO:0005975">
    <property type="term" value="P:carbohydrate metabolic process"/>
    <property type="evidence" value="ECO:0007669"/>
    <property type="project" value="InterPro"/>
</dbReference>
<evidence type="ECO:0000259" key="3">
    <source>
        <dbReference type="PROSITE" id="PS51164"/>
    </source>
</evidence>
<organism evidence="4 5">
    <name type="scientific">Collybia nuda</name>
    <dbReference type="NCBI Taxonomy" id="64659"/>
    <lineage>
        <taxon>Eukaryota</taxon>
        <taxon>Fungi</taxon>
        <taxon>Dikarya</taxon>
        <taxon>Basidiomycota</taxon>
        <taxon>Agaricomycotina</taxon>
        <taxon>Agaricomycetes</taxon>
        <taxon>Agaricomycetidae</taxon>
        <taxon>Agaricales</taxon>
        <taxon>Tricholomatineae</taxon>
        <taxon>Clitocybaceae</taxon>
        <taxon>Collybia</taxon>
    </lineage>
</organism>
<dbReference type="Proteomes" id="UP000807353">
    <property type="component" value="Unassembled WGS sequence"/>
</dbReference>
<dbReference type="SMART" id="SM00236">
    <property type="entry name" value="fCBD"/>
    <property type="match status" value="1"/>
</dbReference>
<reference evidence="4" key="1">
    <citation type="submission" date="2020-11" db="EMBL/GenBank/DDBJ databases">
        <authorList>
            <consortium name="DOE Joint Genome Institute"/>
            <person name="Ahrendt S."/>
            <person name="Riley R."/>
            <person name="Andreopoulos W."/>
            <person name="Labutti K."/>
            <person name="Pangilinan J."/>
            <person name="Ruiz-Duenas F.J."/>
            <person name="Barrasa J.M."/>
            <person name="Sanchez-Garcia M."/>
            <person name="Camarero S."/>
            <person name="Miyauchi S."/>
            <person name="Serrano A."/>
            <person name="Linde D."/>
            <person name="Babiker R."/>
            <person name="Drula E."/>
            <person name="Ayuso-Fernandez I."/>
            <person name="Pacheco R."/>
            <person name="Padilla G."/>
            <person name="Ferreira P."/>
            <person name="Barriuso J."/>
            <person name="Kellner H."/>
            <person name="Castanera R."/>
            <person name="Alfaro M."/>
            <person name="Ramirez L."/>
            <person name="Pisabarro A.G."/>
            <person name="Kuo A."/>
            <person name="Tritt A."/>
            <person name="Lipzen A."/>
            <person name="He G."/>
            <person name="Yan M."/>
            <person name="Ng V."/>
            <person name="Cullen D."/>
            <person name="Martin F."/>
            <person name="Rosso M.-N."/>
            <person name="Henrissat B."/>
            <person name="Hibbett D."/>
            <person name="Martinez A.T."/>
            <person name="Grigoriev I.V."/>
        </authorList>
    </citation>
    <scope>NUCLEOTIDE SEQUENCE</scope>
    <source>
        <strain evidence="4">CBS 247.69</strain>
    </source>
</reference>
<evidence type="ECO:0000313" key="4">
    <source>
        <dbReference type="EMBL" id="KAF9465701.1"/>
    </source>
</evidence>
<feature type="chain" id="PRO_5040152990" description="CBM1 domain-containing protein" evidence="2">
    <location>
        <begin position="20"/>
        <end position="74"/>
    </location>
</feature>
<dbReference type="GO" id="GO:0005576">
    <property type="term" value="C:extracellular region"/>
    <property type="evidence" value="ECO:0007669"/>
    <property type="project" value="InterPro"/>
</dbReference>
<evidence type="ECO:0000256" key="2">
    <source>
        <dbReference type="SAM" id="SignalP"/>
    </source>
</evidence>
<dbReference type="OrthoDB" id="2119228at2759"/>
<evidence type="ECO:0000256" key="1">
    <source>
        <dbReference type="ARBA" id="ARBA00022729"/>
    </source>
</evidence>
<dbReference type="SUPFAM" id="SSF57180">
    <property type="entry name" value="Cellulose-binding domain"/>
    <property type="match status" value="1"/>
</dbReference>
<dbReference type="PROSITE" id="PS51164">
    <property type="entry name" value="CBM1_2"/>
    <property type="match status" value="1"/>
</dbReference>
<evidence type="ECO:0000313" key="5">
    <source>
        <dbReference type="Proteomes" id="UP000807353"/>
    </source>
</evidence>
<dbReference type="AlphaFoldDB" id="A0A9P5YC23"/>
<name>A0A9P5YC23_9AGAR</name>
<dbReference type="Pfam" id="PF00734">
    <property type="entry name" value="CBM_1"/>
    <property type="match status" value="1"/>
</dbReference>
<sequence>MLKITSILFAACLLANVSAQAPEWGQCGGIGWPGPLTCLPGWDCIYLNDYHYQCLPHTTTTTTTTATGGSVTPA</sequence>